<comment type="caution">
    <text evidence="1">The sequence shown here is derived from an EMBL/GenBank/DDBJ whole genome shotgun (WGS) entry which is preliminary data.</text>
</comment>
<reference evidence="1 2" key="1">
    <citation type="journal article" date="2018" name="Sci. Rep.">
        <title>Genomic signatures of local adaptation to the degree of environmental predictability in rotifers.</title>
        <authorList>
            <person name="Franch-Gras L."/>
            <person name="Hahn C."/>
            <person name="Garcia-Roger E.M."/>
            <person name="Carmona M.J."/>
            <person name="Serra M."/>
            <person name="Gomez A."/>
        </authorList>
    </citation>
    <scope>NUCLEOTIDE SEQUENCE [LARGE SCALE GENOMIC DNA]</scope>
    <source>
        <strain evidence="1">HYR1</strain>
    </source>
</reference>
<keyword evidence="2" id="KW-1185">Reference proteome</keyword>
<name>A0A3M7SFJ2_BRAPC</name>
<evidence type="ECO:0000313" key="2">
    <source>
        <dbReference type="Proteomes" id="UP000276133"/>
    </source>
</evidence>
<protein>
    <submittedName>
        <fullName evidence="1">Uncharacterized protein</fullName>
    </submittedName>
</protein>
<dbReference type="Proteomes" id="UP000276133">
    <property type="component" value="Unassembled WGS sequence"/>
</dbReference>
<evidence type="ECO:0000313" key="1">
    <source>
        <dbReference type="EMBL" id="RNA34445.1"/>
    </source>
</evidence>
<organism evidence="1 2">
    <name type="scientific">Brachionus plicatilis</name>
    <name type="common">Marine rotifer</name>
    <name type="synonym">Brachionus muelleri</name>
    <dbReference type="NCBI Taxonomy" id="10195"/>
    <lineage>
        <taxon>Eukaryota</taxon>
        <taxon>Metazoa</taxon>
        <taxon>Spiralia</taxon>
        <taxon>Gnathifera</taxon>
        <taxon>Rotifera</taxon>
        <taxon>Eurotatoria</taxon>
        <taxon>Monogononta</taxon>
        <taxon>Pseudotrocha</taxon>
        <taxon>Ploima</taxon>
        <taxon>Brachionidae</taxon>
        <taxon>Brachionus</taxon>
    </lineage>
</organism>
<gene>
    <name evidence="1" type="ORF">BpHYR1_037254</name>
</gene>
<dbReference type="EMBL" id="REGN01001479">
    <property type="protein sequence ID" value="RNA34445.1"/>
    <property type="molecule type" value="Genomic_DNA"/>
</dbReference>
<dbReference type="AlphaFoldDB" id="A0A3M7SFJ2"/>
<proteinExistence type="predicted"/>
<sequence>MYVGAIFYDFKDLTIESRQPLTPRVNGLKSGLSFINLPIVSANVAFITLSHPTNGSSSITISSTNSTNQNKRRCSFLTFVKSRKISNSKFLDKDYEDLINCCQRHVCRINGYCKSTKNAGNSTSLKEE</sequence>
<accession>A0A3M7SFJ2</accession>